<dbReference type="Gene3D" id="1.10.3680.10">
    <property type="entry name" value="TerB-like"/>
    <property type="match status" value="1"/>
</dbReference>
<dbReference type="SUPFAM" id="SSF158682">
    <property type="entry name" value="TerB-like"/>
    <property type="match status" value="1"/>
</dbReference>
<dbReference type="RefSeq" id="WP_318648161.1">
    <property type="nucleotide sequence ID" value="NZ_CP137852.1"/>
</dbReference>
<protein>
    <submittedName>
        <fullName evidence="2">DUF533 domain-containing protein</fullName>
    </submittedName>
</protein>
<accession>A0ABZ0PFQ2</accession>
<dbReference type="InterPro" id="IPR007486">
    <property type="entry name" value="YebE"/>
</dbReference>
<organism evidence="2 3">
    <name type="scientific">Sediminicoccus rosea</name>
    <dbReference type="NCBI Taxonomy" id="1225128"/>
    <lineage>
        <taxon>Bacteria</taxon>
        <taxon>Pseudomonadati</taxon>
        <taxon>Pseudomonadota</taxon>
        <taxon>Alphaproteobacteria</taxon>
        <taxon>Acetobacterales</taxon>
        <taxon>Roseomonadaceae</taxon>
        <taxon>Sediminicoccus</taxon>
    </lineage>
</organism>
<dbReference type="EMBL" id="CP137852">
    <property type="protein sequence ID" value="WPB84203.1"/>
    <property type="molecule type" value="Genomic_DNA"/>
</dbReference>
<gene>
    <name evidence="2" type="ORF">R9Z33_19160</name>
</gene>
<reference evidence="2 3" key="1">
    <citation type="submission" date="2023-11" db="EMBL/GenBank/DDBJ databases">
        <title>Arctic aerobic anoxygenic photoheterotroph Sediminicoccus rosea KRV36 adapts its photosynthesis to long days of polar summer.</title>
        <authorList>
            <person name="Tomasch J."/>
            <person name="Kopejtka K."/>
            <person name="Bily T."/>
            <person name="Gardiner A.T."/>
            <person name="Gardian Z."/>
            <person name="Shivaramu S."/>
            <person name="Koblizek M."/>
            <person name="Engelhardt F."/>
            <person name="Kaftan D."/>
        </authorList>
    </citation>
    <scope>NUCLEOTIDE SEQUENCE [LARGE SCALE GENOMIC DNA]</scope>
    <source>
        <strain evidence="2 3">R-30</strain>
    </source>
</reference>
<dbReference type="Proteomes" id="UP001305521">
    <property type="component" value="Chromosome"/>
</dbReference>
<name>A0ABZ0PFQ2_9PROT</name>
<evidence type="ECO:0000256" key="1">
    <source>
        <dbReference type="SAM" id="MobiDB-lite"/>
    </source>
</evidence>
<proteinExistence type="predicted"/>
<dbReference type="CDD" id="cd07178">
    <property type="entry name" value="terB_like_YebE"/>
    <property type="match status" value="1"/>
</dbReference>
<keyword evidence="3" id="KW-1185">Reference proteome</keyword>
<evidence type="ECO:0000313" key="2">
    <source>
        <dbReference type="EMBL" id="WPB84203.1"/>
    </source>
</evidence>
<dbReference type="InterPro" id="IPR029024">
    <property type="entry name" value="TerB-like"/>
</dbReference>
<evidence type="ECO:0000313" key="3">
    <source>
        <dbReference type="Proteomes" id="UP001305521"/>
    </source>
</evidence>
<dbReference type="Pfam" id="PF04391">
    <property type="entry name" value="DUF533"/>
    <property type="match status" value="1"/>
</dbReference>
<sequence>MDWQGIIRELLGPGVGPGQGARLPGSPGQGGGLAELLGSAAGGGGTLGQLLQRIRPPMGGAAGAAAAGGLLGSLMGGRGGGGLLRMGGMAAIGLLAHRAYVQWTAQQGGAAPQTGEFARPEAEAASGRPFGLVLVQAMMAAARADGTMDRDERERIFAEAERLDLDAEGKAEMFRILDTAADPEAIARLADTEAQRAEIYTASALIIGEAGAAERAYLQALSGALDLPPGLTQRLDAQLREAAALPGAG</sequence>
<feature type="region of interest" description="Disordered" evidence="1">
    <location>
        <begin position="14"/>
        <end position="33"/>
    </location>
</feature>